<evidence type="ECO:0000313" key="4">
    <source>
        <dbReference type="Proteomes" id="UP001516023"/>
    </source>
</evidence>
<sequence>MLTKGVPQEETDSAFGVISVEGSFNLDASFAGDDVSDVGAKGTLIVAGEEEEDGNSDLSLPESVFLPSEITSLLEHKRLPPALEVEGRGAAENCVRHRGYNFFTQWALLVLLSFMLLMTSFALWIYIMNARNEIRQLNQMLQSQQSILPLALLLNHQRRALNRRISLLEQQIDRQSSKSSSSTFEGDGISNDTSVMLENCFFKASLTPGTCYKDWQSWFNEYQHKDLEAFAINLFESMRTKSSQSYDFVEAGFKNMTFEGIESLRNALGGIHLESQDRNESYVDLYESLVNVTNFAISAAVDGGAKVTRMLEKHVHGSLSGALNYSSSLLTNMLELVSDDEYLE</sequence>
<name>A0ABD3QNK4_9STRA</name>
<gene>
    <name evidence="3" type="ORF">HJC23_010328</name>
</gene>
<keyword evidence="4" id="KW-1185">Reference proteome</keyword>
<evidence type="ECO:0000256" key="1">
    <source>
        <dbReference type="SAM" id="Coils"/>
    </source>
</evidence>
<keyword evidence="2" id="KW-0472">Membrane</keyword>
<feature type="transmembrane region" description="Helical" evidence="2">
    <location>
        <begin position="106"/>
        <end position="127"/>
    </location>
</feature>
<reference evidence="3 4" key="1">
    <citation type="journal article" date="2020" name="G3 (Bethesda)">
        <title>Improved Reference Genome for Cyclotella cryptica CCMP332, a Model for Cell Wall Morphogenesis, Salinity Adaptation, and Lipid Production in Diatoms (Bacillariophyta).</title>
        <authorList>
            <person name="Roberts W.R."/>
            <person name="Downey K.M."/>
            <person name="Ruck E.C."/>
            <person name="Traller J.C."/>
            <person name="Alverson A.J."/>
        </authorList>
    </citation>
    <scope>NUCLEOTIDE SEQUENCE [LARGE SCALE GENOMIC DNA]</scope>
    <source>
        <strain evidence="3 4">CCMP332</strain>
    </source>
</reference>
<keyword evidence="2" id="KW-0812">Transmembrane</keyword>
<accession>A0ABD3QNK4</accession>
<dbReference type="Proteomes" id="UP001516023">
    <property type="component" value="Unassembled WGS sequence"/>
</dbReference>
<keyword evidence="2" id="KW-1133">Transmembrane helix</keyword>
<organism evidence="3 4">
    <name type="scientific">Cyclotella cryptica</name>
    <dbReference type="NCBI Taxonomy" id="29204"/>
    <lineage>
        <taxon>Eukaryota</taxon>
        <taxon>Sar</taxon>
        <taxon>Stramenopiles</taxon>
        <taxon>Ochrophyta</taxon>
        <taxon>Bacillariophyta</taxon>
        <taxon>Coscinodiscophyceae</taxon>
        <taxon>Thalassiosirophycidae</taxon>
        <taxon>Stephanodiscales</taxon>
        <taxon>Stephanodiscaceae</taxon>
        <taxon>Cyclotella</taxon>
    </lineage>
</organism>
<protein>
    <submittedName>
        <fullName evidence="3">Uncharacterized protein</fullName>
    </submittedName>
</protein>
<dbReference type="AlphaFoldDB" id="A0ABD3QNK4"/>
<keyword evidence="1" id="KW-0175">Coiled coil</keyword>
<feature type="coiled-coil region" evidence="1">
    <location>
        <begin position="127"/>
        <end position="178"/>
    </location>
</feature>
<evidence type="ECO:0000256" key="2">
    <source>
        <dbReference type="SAM" id="Phobius"/>
    </source>
</evidence>
<comment type="caution">
    <text evidence="3">The sequence shown here is derived from an EMBL/GenBank/DDBJ whole genome shotgun (WGS) entry which is preliminary data.</text>
</comment>
<proteinExistence type="predicted"/>
<evidence type="ECO:0000313" key="3">
    <source>
        <dbReference type="EMBL" id="KAL3801984.1"/>
    </source>
</evidence>
<dbReference type="EMBL" id="JABMIG020000023">
    <property type="protein sequence ID" value="KAL3801984.1"/>
    <property type="molecule type" value="Genomic_DNA"/>
</dbReference>